<feature type="signal peptide" evidence="4">
    <location>
        <begin position="1"/>
        <end position="30"/>
    </location>
</feature>
<gene>
    <name evidence="6" type="ORF">HDF16_003116</name>
</gene>
<dbReference type="SUPFAM" id="SSF56935">
    <property type="entry name" value="Porins"/>
    <property type="match status" value="1"/>
</dbReference>
<evidence type="ECO:0000313" key="6">
    <source>
        <dbReference type="EMBL" id="MBB5058402.1"/>
    </source>
</evidence>
<feature type="domain" description="TonB-dependent transporter Oar-like beta-barrel" evidence="5">
    <location>
        <begin position="252"/>
        <end position="321"/>
    </location>
</feature>
<dbReference type="EMBL" id="JACHIP010000004">
    <property type="protein sequence ID" value="MBB5058402.1"/>
    <property type="molecule type" value="Genomic_DNA"/>
</dbReference>
<dbReference type="Pfam" id="PF25183">
    <property type="entry name" value="OMP_b-brl_4"/>
    <property type="match status" value="1"/>
</dbReference>
<evidence type="ECO:0000256" key="2">
    <source>
        <dbReference type="ARBA" id="ARBA00023136"/>
    </source>
</evidence>
<protein>
    <recommendedName>
        <fullName evidence="5">TonB-dependent transporter Oar-like beta-barrel domain-containing protein</fullName>
    </recommendedName>
</protein>
<keyword evidence="7" id="KW-1185">Reference proteome</keyword>
<dbReference type="Gene3D" id="2.60.40.1120">
    <property type="entry name" value="Carboxypeptidase-like, regulatory domain"/>
    <property type="match status" value="1"/>
</dbReference>
<dbReference type="InterPro" id="IPR008969">
    <property type="entry name" value="CarboxyPept-like_regulatory"/>
</dbReference>
<accession>A0A7W7ZEN7</accession>
<dbReference type="SUPFAM" id="SSF49464">
    <property type="entry name" value="Carboxypeptidase regulatory domain-like"/>
    <property type="match status" value="1"/>
</dbReference>
<evidence type="ECO:0000256" key="4">
    <source>
        <dbReference type="SAM" id="SignalP"/>
    </source>
</evidence>
<dbReference type="RefSeq" id="WP_184218026.1">
    <property type="nucleotide sequence ID" value="NZ_JACHIP010000004.1"/>
</dbReference>
<proteinExistence type="predicted"/>
<evidence type="ECO:0000313" key="7">
    <source>
        <dbReference type="Proteomes" id="UP000540989"/>
    </source>
</evidence>
<name>A0A7W7ZEN7_9BACT</name>
<dbReference type="Pfam" id="PF13620">
    <property type="entry name" value="CarboxypepD_reg"/>
    <property type="match status" value="1"/>
</dbReference>
<keyword evidence="2" id="KW-0472">Membrane</keyword>
<comment type="subcellular location">
    <subcellularLocation>
        <location evidence="1">Cell outer membrane</location>
    </subcellularLocation>
</comment>
<dbReference type="Proteomes" id="UP000540989">
    <property type="component" value="Unassembled WGS sequence"/>
</dbReference>
<dbReference type="InterPro" id="IPR057601">
    <property type="entry name" value="Oar-like_b-barrel"/>
</dbReference>
<keyword evidence="3" id="KW-0998">Cell outer membrane</keyword>
<dbReference type="Gene3D" id="2.40.170.20">
    <property type="entry name" value="TonB-dependent receptor, beta-barrel domain"/>
    <property type="match status" value="1"/>
</dbReference>
<reference evidence="6 7" key="1">
    <citation type="submission" date="2020-08" db="EMBL/GenBank/DDBJ databases">
        <title>Genomic Encyclopedia of Type Strains, Phase IV (KMG-V): Genome sequencing to study the core and pangenomes of soil and plant-associated prokaryotes.</title>
        <authorList>
            <person name="Whitman W."/>
        </authorList>
    </citation>
    <scope>NUCLEOTIDE SEQUENCE [LARGE SCALE GENOMIC DNA]</scope>
    <source>
        <strain evidence="6 7">M8UP14</strain>
    </source>
</reference>
<keyword evidence="4" id="KW-0732">Signal</keyword>
<feature type="chain" id="PRO_5030651645" description="TonB-dependent transporter Oar-like beta-barrel domain-containing protein" evidence="4">
    <location>
        <begin position="31"/>
        <end position="1107"/>
    </location>
</feature>
<dbReference type="InterPro" id="IPR036942">
    <property type="entry name" value="Beta-barrel_TonB_sf"/>
</dbReference>
<evidence type="ECO:0000259" key="5">
    <source>
        <dbReference type="Pfam" id="PF25183"/>
    </source>
</evidence>
<dbReference type="AlphaFoldDB" id="A0A7W7ZEN7"/>
<sequence>MLISLSFLRKAVFAASLMGAAVVAAPLAYAQQNNAVSGGLSGSVTDSTGAAVPNAQVTLAGPQGTLNLVSDAKGQYEARGLTPGMYTMTVKAAGFTTFISKDNQVTIDHTATLNASLAVGDAGVTVEVEGGATAIDVENSSVNTQLSDTFIKDLPLPRNVSGAFYVAPGVVSGGGTGTANPSIGGSSGLENNYSADGVTITDQAYGGLGVYTPQYGSLGTGINQTFVKEVDVKTAAFEPKYGLGDGGIVEIVTKSGTNKYHGSLEGYLQPGWGFASRKQLYQYNYVVNTPAQTLSSPQYEGAATFGGFILRDKVFFFGAFDPTLTQDIKLADPAAVLYAAGPHARSTTALSWSGKLTFTPFANTVVEFSSYGDPSRHNASPNTGSLGVDTSFSGTSIAAVSDSYNYGTRNSIARVNSVLYKGLTGFGAYAYSTEHFNDFPLQNLPSISDRVTQPFTPYGFGTYYKTKDANYTLTGELQANGNFFGKHTAMVGYFYNHVDFANSTLRSGTSFAIPGTNADGTSITSLFSNVPAAAVGALTNSTYYLLPVYQADGVTPYAAGASGCTYCGHYKNTDVYLQQVRGTYGGSVVAASDRYKSAYGNEIYSPNKYVTINGGIRWEQQTYGGSILKYNWRDNWSPRVGASIDPFGNRKNKIFFAFSKYQNPLPLDAAIRQLGNEKDDTKFIFAPTTDASGNVVTDTTGAVTPNTSTVLNGTQKSTIAGAFGAPSFSSSTGEGILPGTKMEYADEYVLGVEHELKPGMIIKARYIDRQFARIVEDNGSQSPEGSNVDGSYAGGIANITASSDFFVNENEVTYTPAQFAAANGGLTPGQVKKANYVAPVAGCTAANDTSVANGGFFQHFDGTPFNGSCITNAAAAGALGADGKADGFADPRRHYQGLELEFDKSFSHHWQAIVNYRYAKLWGNYEGFYRNDNGQSDPGISSLFDFTQGAIGILGDQFKRGYLNEDRANVANALVSYTIGKDTPYVSKLNGVTVGTWLHGLSGTPLSAYASHPIYTDVGEVPVGGRGTLGRTPVNLYDDVSISDSMNFMEKYTVKVGFDGFNIFNSQPLVTKSQNLDTAPGSPNADYGKPTAFLVPFHARFNIVLSF</sequence>
<evidence type="ECO:0000256" key="3">
    <source>
        <dbReference type="ARBA" id="ARBA00023237"/>
    </source>
</evidence>
<evidence type="ECO:0000256" key="1">
    <source>
        <dbReference type="ARBA" id="ARBA00004442"/>
    </source>
</evidence>
<comment type="caution">
    <text evidence="6">The sequence shown here is derived from an EMBL/GenBank/DDBJ whole genome shotgun (WGS) entry which is preliminary data.</text>
</comment>
<organism evidence="6 7">
    <name type="scientific">Granulicella aggregans</name>
    <dbReference type="NCBI Taxonomy" id="474949"/>
    <lineage>
        <taxon>Bacteria</taxon>
        <taxon>Pseudomonadati</taxon>
        <taxon>Acidobacteriota</taxon>
        <taxon>Terriglobia</taxon>
        <taxon>Terriglobales</taxon>
        <taxon>Acidobacteriaceae</taxon>
        <taxon>Granulicella</taxon>
    </lineage>
</organism>
<dbReference type="GO" id="GO:0009279">
    <property type="term" value="C:cell outer membrane"/>
    <property type="evidence" value="ECO:0007669"/>
    <property type="project" value="UniProtKB-SubCell"/>
</dbReference>